<reference evidence="6" key="1">
    <citation type="submission" date="2022-08" db="EMBL/GenBank/DDBJ databases">
        <title>Novel sulfate-reducing endosymbionts in the free-living metamonad Anaeramoeba.</title>
        <authorList>
            <person name="Jerlstrom-Hultqvist J."/>
            <person name="Cepicka I."/>
            <person name="Gallot-Lavallee L."/>
            <person name="Salas-Leiva D."/>
            <person name="Curtis B.A."/>
            <person name="Zahonova K."/>
            <person name="Pipaliya S."/>
            <person name="Dacks J."/>
            <person name="Roger A.J."/>
        </authorList>
    </citation>
    <scope>NUCLEOTIDE SEQUENCE</scope>
    <source>
        <strain evidence="6">Schooner1</strain>
    </source>
</reference>
<comment type="caution">
    <text evidence="6">The sequence shown here is derived from an EMBL/GenBank/DDBJ whole genome shotgun (WGS) entry which is preliminary data.</text>
</comment>
<dbReference type="Gene3D" id="3.40.50.300">
    <property type="entry name" value="P-loop containing nucleotide triphosphate hydrolases"/>
    <property type="match status" value="1"/>
</dbReference>
<proteinExistence type="predicted"/>
<dbReference type="EMBL" id="JAOAOG010000295">
    <property type="protein sequence ID" value="KAJ6232120.1"/>
    <property type="molecule type" value="Genomic_DNA"/>
</dbReference>
<keyword evidence="7" id="KW-1185">Reference proteome</keyword>
<keyword evidence="2" id="KW-0547">Nucleotide-binding</keyword>
<accession>A0ABQ8XHM2</accession>
<evidence type="ECO:0000256" key="2">
    <source>
        <dbReference type="ARBA" id="ARBA00022741"/>
    </source>
</evidence>
<dbReference type="PROSITE" id="PS51882">
    <property type="entry name" value="G_ALPHA"/>
    <property type="match status" value="1"/>
</dbReference>
<sequence length="149" mass="17278">MGNCCDSNPNEDQEERTNKGINRELREHQLYYENTIKLLLLGSGESGKSTISKQMKIIHLKGFNLKERQKYRETLRANTLLCLKALIKSIDKLDLKLDTENQGIVNELLNLSLKDFVDHKKDIRKMWNDSGIQVAYSRRSEFQLYDSAA</sequence>
<keyword evidence="1" id="KW-0479">Metal-binding</keyword>
<dbReference type="Proteomes" id="UP001150062">
    <property type="component" value="Unassembled WGS sequence"/>
</dbReference>
<evidence type="ECO:0000313" key="7">
    <source>
        <dbReference type="Proteomes" id="UP001150062"/>
    </source>
</evidence>
<feature type="region of interest" description="Disordered" evidence="5">
    <location>
        <begin position="1"/>
        <end position="20"/>
    </location>
</feature>
<evidence type="ECO:0000256" key="3">
    <source>
        <dbReference type="ARBA" id="ARBA00023134"/>
    </source>
</evidence>
<dbReference type="SMART" id="SM00275">
    <property type="entry name" value="G_alpha"/>
    <property type="match status" value="1"/>
</dbReference>
<evidence type="ECO:0000313" key="6">
    <source>
        <dbReference type="EMBL" id="KAJ6232120.1"/>
    </source>
</evidence>
<dbReference type="SUPFAM" id="SSF47895">
    <property type="entry name" value="Transducin (alpha subunit), insertion domain"/>
    <property type="match status" value="1"/>
</dbReference>
<keyword evidence="3" id="KW-0342">GTP-binding</keyword>
<dbReference type="InterPro" id="IPR001019">
    <property type="entry name" value="Gprotein_alpha_su"/>
</dbReference>
<organism evidence="6 7">
    <name type="scientific">Anaeramoeba flamelloides</name>
    <dbReference type="NCBI Taxonomy" id="1746091"/>
    <lineage>
        <taxon>Eukaryota</taxon>
        <taxon>Metamonada</taxon>
        <taxon>Anaeramoebidae</taxon>
        <taxon>Anaeramoeba</taxon>
    </lineage>
</organism>
<keyword evidence="4" id="KW-0807">Transducer</keyword>
<dbReference type="PANTHER" id="PTHR10218:SF302">
    <property type="entry name" value="GUANINE NUCLEOTIDE-BINDING PROTEIN ALPHA-5 SUBUNIT"/>
    <property type="match status" value="1"/>
</dbReference>
<gene>
    <name evidence="6" type="ORF">M0813_05275</name>
</gene>
<dbReference type="InterPro" id="IPR011025">
    <property type="entry name" value="GproteinA_insert"/>
</dbReference>
<evidence type="ECO:0000256" key="1">
    <source>
        <dbReference type="ARBA" id="ARBA00022723"/>
    </source>
</evidence>
<dbReference type="InterPro" id="IPR027417">
    <property type="entry name" value="P-loop_NTPase"/>
</dbReference>
<dbReference type="SUPFAM" id="SSF52540">
    <property type="entry name" value="P-loop containing nucleoside triphosphate hydrolases"/>
    <property type="match status" value="1"/>
</dbReference>
<name>A0ABQ8XHM2_9EUKA</name>
<dbReference type="Pfam" id="PF00503">
    <property type="entry name" value="G-alpha"/>
    <property type="match status" value="1"/>
</dbReference>
<dbReference type="Gene3D" id="1.10.400.10">
    <property type="entry name" value="GI Alpha 1, domain 2-like"/>
    <property type="match status" value="1"/>
</dbReference>
<dbReference type="PANTHER" id="PTHR10218">
    <property type="entry name" value="GTP-BINDING PROTEIN ALPHA SUBUNIT"/>
    <property type="match status" value="1"/>
</dbReference>
<protein>
    <submittedName>
        <fullName evidence="6">Guanine nucleotide-binding protein subunit alpha</fullName>
    </submittedName>
</protein>
<evidence type="ECO:0000256" key="5">
    <source>
        <dbReference type="SAM" id="MobiDB-lite"/>
    </source>
</evidence>
<evidence type="ECO:0000256" key="4">
    <source>
        <dbReference type="ARBA" id="ARBA00023224"/>
    </source>
</evidence>